<dbReference type="InterPro" id="IPR036910">
    <property type="entry name" value="HMG_box_dom_sf"/>
</dbReference>
<name>G0MMS9_CAEBE</name>
<evidence type="ECO:0000313" key="2">
    <source>
        <dbReference type="Proteomes" id="UP000008068"/>
    </source>
</evidence>
<dbReference type="Proteomes" id="UP000008068">
    <property type="component" value="Unassembled WGS sequence"/>
</dbReference>
<organism evidence="2">
    <name type="scientific">Caenorhabditis brenneri</name>
    <name type="common">Nematode worm</name>
    <dbReference type="NCBI Taxonomy" id="135651"/>
    <lineage>
        <taxon>Eukaryota</taxon>
        <taxon>Metazoa</taxon>
        <taxon>Ecdysozoa</taxon>
        <taxon>Nematoda</taxon>
        <taxon>Chromadorea</taxon>
        <taxon>Rhabditida</taxon>
        <taxon>Rhabditina</taxon>
        <taxon>Rhabditomorpha</taxon>
        <taxon>Rhabditoidea</taxon>
        <taxon>Rhabditidae</taxon>
        <taxon>Peloderinae</taxon>
        <taxon>Caenorhabditis</taxon>
    </lineage>
</organism>
<dbReference type="SUPFAM" id="SSF47095">
    <property type="entry name" value="HMG-box"/>
    <property type="match status" value="1"/>
</dbReference>
<dbReference type="EMBL" id="GL379802">
    <property type="protein sequence ID" value="EGT37495.1"/>
    <property type="molecule type" value="Genomic_DNA"/>
</dbReference>
<evidence type="ECO:0000313" key="1">
    <source>
        <dbReference type="EMBL" id="EGT37495.1"/>
    </source>
</evidence>
<proteinExistence type="predicted"/>
<keyword evidence="2" id="KW-1185">Reference proteome</keyword>
<gene>
    <name evidence="1" type="ORF">CAEBREN_25334</name>
</gene>
<dbReference type="AlphaFoldDB" id="G0MMS9"/>
<dbReference type="InParanoid" id="G0MMS9"/>
<accession>G0MMS9</accession>
<sequence length="301" mass="34331">MNFFIETILNGNSKIPVESELRVPSFPAAHPIIRPIPVYPPHFRQGVEQPPLRTSYFSPAELAQSAILYSVANQLCGAPPPLPVHYNQHDTTLNSILRMQSKIEKMTTVDGAPITGLSSNLPLGFPTFQYQEIQNVGTTSNADHGMSNPVPPVVNGHDSPPGTPTPPNNTVLYQKAKAHVEQTSICRDPRLKLYTDSQQKLFFDPSCYQVPQFVRRDHPTARWLFENHIRKTAERKKPKRSDFEEKWNELTEEEKQEWKDLAHEASAERNYQIRSRFIIQKGLENKTRRKNGRPSINGFRV</sequence>
<reference evidence="2" key="1">
    <citation type="submission" date="2011-07" db="EMBL/GenBank/DDBJ databases">
        <authorList>
            <consortium name="Caenorhabditis brenneri Sequencing and Analysis Consortium"/>
            <person name="Wilson R.K."/>
        </authorList>
    </citation>
    <scope>NUCLEOTIDE SEQUENCE [LARGE SCALE GENOMIC DNA]</scope>
    <source>
        <strain evidence="2">PB2801</strain>
    </source>
</reference>
<dbReference type="HOGENOM" id="CLU_925098_0_0_1"/>
<protein>
    <submittedName>
        <fullName evidence="1">Uncharacterized protein</fullName>
    </submittedName>
</protein>